<organism evidence="3 5">
    <name type="scientific">Acanthaster planci</name>
    <name type="common">Crown-of-thorns starfish</name>
    <dbReference type="NCBI Taxonomy" id="133434"/>
    <lineage>
        <taxon>Eukaryota</taxon>
        <taxon>Metazoa</taxon>
        <taxon>Echinodermata</taxon>
        <taxon>Eleutherozoa</taxon>
        <taxon>Asterozoa</taxon>
        <taxon>Asteroidea</taxon>
        <taxon>Valvatacea</taxon>
        <taxon>Valvatida</taxon>
        <taxon>Acanthasteridae</taxon>
        <taxon>Acanthaster</taxon>
    </lineage>
</organism>
<evidence type="ECO:0000256" key="1">
    <source>
        <dbReference type="SAM" id="MobiDB-lite"/>
    </source>
</evidence>
<keyword evidence="2" id="KW-1133">Transmembrane helix</keyword>
<evidence type="ECO:0000313" key="3">
    <source>
        <dbReference type="Proteomes" id="UP000694845"/>
    </source>
</evidence>
<dbReference type="GeneID" id="110987024"/>
<evidence type="ECO:0000313" key="4">
    <source>
        <dbReference type="RefSeq" id="XP_022105104.1"/>
    </source>
</evidence>
<proteinExistence type="predicted"/>
<feature type="transmembrane region" description="Helical" evidence="2">
    <location>
        <begin position="35"/>
        <end position="54"/>
    </location>
</feature>
<evidence type="ECO:0000313" key="5">
    <source>
        <dbReference type="RefSeq" id="XP_022105105.1"/>
    </source>
</evidence>
<keyword evidence="2" id="KW-0472">Membrane</keyword>
<feature type="compositionally biased region" description="Polar residues" evidence="1">
    <location>
        <begin position="83"/>
        <end position="98"/>
    </location>
</feature>
<dbReference type="RefSeq" id="XP_022105104.1">
    <property type="nucleotide sequence ID" value="XM_022249412.1"/>
</dbReference>
<feature type="compositionally biased region" description="Low complexity" evidence="1">
    <location>
        <begin position="125"/>
        <end position="136"/>
    </location>
</feature>
<dbReference type="KEGG" id="aplc:110987024"/>
<protein>
    <submittedName>
        <fullName evidence="4 5">Uncharacterized protein LOC110987024</fullName>
    </submittedName>
</protein>
<keyword evidence="2" id="KW-0812">Transmembrane</keyword>
<dbReference type="OMA" id="NCPVMTE"/>
<accession>A0A8B7ZJP8</accession>
<sequence>MDNGVASLDLNNTVQNTLTTPASGAALKPEHLIEIVAAIETFLIFLVGLLVFLFGNGIVKCKKKTPTGGQTQTTDSTYSAVTMDQPNEGAQQPQSVETDQPDGVPSLGAPQAAGGGSADSRRVASTSDTSKSSPNSQGSASHSAVGNLVKELEIDGENCPFLGKVQHSKFRFESDGAQEMAQGNEADSTREQGPSRTEPPNASGLRKSAGPGGGDARGASRGTAGVTIGRMKVSGVNCPVMTEVKNSEFTFTSSSRKK</sequence>
<gene>
    <name evidence="4 5" type="primary">LOC110987024</name>
</gene>
<evidence type="ECO:0000256" key="2">
    <source>
        <dbReference type="SAM" id="Phobius"/>
    </source>
</evidence>
<keyword evidence="3" id="KW-1185">Reference proteome</keyword>
<name>A0A8B7ZJP8_ACAPL</name>
<dbReference type="Proteomes" id="UP000694845">
    <property type="component" value="Unplaced"/>
</dbReference>
<feature type="region of interest" description="Disordered" evidence="1">
    <location>
        <begin position="83"/>
        <end position="143"/>
    </location>
</feature>
<dbReference type="AlphaFoldDB" id="A0A8B7ZJP8"/>
<feature type="region of interest" description="Disordered" evidence="1">
    <location>
        <begin position="178"/>
        <end position="232"/>
    </location>
</feature>
<reference evidence="4 5" key="1">
    <citation type="submission" date="2025-04" db="UniProtKB">
        <authorList>
            <consortium name="RefSeq"/>
        </authorList>
    </citation>
    <scope>IDENTIFICATION</scope>
</reference>
<dbReference type="RefSeq" id="XP_022105105.1">
    <property type="nucleotide sequence ID" value="XM_022249413.1"/>
</dbReference>
<feature type="compositionally biased region" description="Polar residues" evidence="1">
    <location>
        <begin position="191"/>
        <end position="200"/>
    </location>
</feature>